<organism evidence="2 3">
    <name type="scientific">Xenoophorus captivus</name>
    <dbReference type="NCBI Taxonomy" id="1517983"/>
    <lineage>
        <taxon>Eukaryota</taxon>
        <taxon>Metazoa</taxon>
        <taxon>Chordata</taxon>
        <taxon>Craniata</taxon>
        <taxon>Vertebrata</taxon>
        <taxon>Euteleostomi</taxon>
        <taxon>Actinopterygii</taxon>
        <taxon>Neopterygii</taxon>
        <taxon>Teleostei</taxon>
        <taxon>Neoteleostei</taxon>
        <taxon>Acanthomorphata</taxon>
        <taxon>Ovalentaria</taxon>
        <taxon>Atherinomorphae</taxon>
        <taxon>Cyprinodontiformes</taxon>
        <taxon>Goodeidae</taxon>
        <taxon>Xenoophorus</taxon>
    </lineage>
</organism>
<dbReference type="PANTHER" id="PTHR11731">
    <property type="entry name" value="PROTEASE FAMILY S9B,C DIPEPTIDYL-PEPTIDASE IV-RELATED"/>
    <property type="match status" value="1"/>
</dbReference>
<dbReference type="EMBL" id="JAHRIN010060075">
    <property type="protein sequence ID" value="MEQ2212627.1"/>
    <property type="molecule type" value="Genomic_DNA"/>
</dbReference>
<dbReference type="PANTHER" id="PTHR11731:SF21">
    <property type="entry name" value="INACTIVE DIPEPTIDYL PEPTIDASE 10"/>
    <property type="match status" value="1"/>
</dbReference>
<reference evidence="2 3" key="1">
    <citation type="submission" date="2021-06" db="EMBL/GenBank/DDBJ databases">
        <authorList>
            <person name="Palmer J.M."/>
        </authorList>
    </citation>
    <scope>NUCLEOTIDE SEQUENCE [LARGE SCALE GENOMIC DNA]</scope>
    <source>
        <strain evidence="2 3">XC_2019</strain>
        <tissue evidence="2">Muscle</tissue>
    </source>
</reference>
<dbReference type="Pfam" id="PF00326">
    <property type="entry name" value="Peptidase_S9"/>
    <property type="match status" value="1"/>
</dbReference>
<dbReference type="Gene3D" id="3.40.50.1820">
    <property type="entry name" value="alpha/beta hydrolase"/>
    <property type="match status" value="1"/>
</dbReference>
<keyword evidence="3" id="KW-1185">Reference proteome</keyword>
<dbReference type="InterPro" id="IPR001375">
    <property type="entry name" value="Peptidase_S9_cat"/>
</dbReference>
<proteinExistence type="predicted"/>
<name>A0ABV0RWG4_9TELE</name>
<comment type="caution">
    <text evidence="2">The sequence shown here is derived from an EMBL/GenBank/DDBJ whole genome shotgun (WGS) entry which is preliminary data.</text>
</comment>
<evidence type="ECO:0000259" key="1">
    <source>
        <dbReference type="Pfam" id="PF00326"/>
    </source>
</evidence>
<gene>
    <name evidence="2" type="ORF">XENOCAPTIV_002559</name>
</gene>
<sequence length="120" mass="13413">MTLERNAELRRALINRTIPRRDRRTVQINNSGLRLELIVPIDLDETMDHPLLLLLDSAPGGQAVTDRFSLGWESVLVSSDRVIVARLDGRGSSFQGQKILQAVRQNLGTVDVQDQITALQ</sequence>
<dbReference type="Proteomes" id="UP001434883">
    <property type="component" value="Unassembled WGS sequence"/>
</dbReference>
<accession>A0ABV0RWG4</accession>
<dbReference type="InterPro" id="IPR050278">
    <property type="entry name" value="Serine_Prot_S9B/DPPIV"/>
</dbReference>
<evidence type="ECO:0000313" key="2">
    <source>
        <dbReference type="EMBL" id="MEQ2212627.1"/>
    </source>
</evidence>
<feature type="domain" description="Peptidase S9 prolyl oligopeptidase catalytic" evidence="1">
    <location>
        <begin position="70"/>
        <end position="119"/>
    </location>
</feature>
<protein>
    <recommendedName>
        <fullName evidence="1">Peptidase S9 prolyl oligopeptidase catalytic domain-containing protein</fullName>
    </recommendedName>
</protein>
<dbReference type="SUPFAM" id="SSF53474">
    <property type="entry name" value="alpha/beta-Hydrolases"/>
    <property type="match status" value="1"/>
</dbReference>
<dbReference type="InterPro" id="IPR029058">
    <property type="entry name" value="AB_hydrolase_fold"/>
</dbReference>
<evidence type="ECO:0000313" key="3">
    <source>
        <dbReference type="Proteomes" id="UP001434883"/>
    </source>
</evidence>